<accession>A0ABP5YIW8</accession>
<comment type="subcellular location">
    <subcellularLocation>
        <location evidence="1">Cell membrane</location>
        <topology evidence="1">Multi-pass membrane protein</topology>
    </subcellularLocation>
</comment>
<keyword evidence="3" id="KW-1003">Cell membrane</keyword>
<keyword evidence="5" id="KW-1133">Transmembrane helix</keyword>
<dbReference type="Pfam" id="PF07681">
    <property type="entry name" value="DoxX"/>
    <property type="match status" value="1"/>
</dbReference>
<evidence type="ECO:0000256" key="3">
    <source>
        <dbReference type="ARBA" id="ARBA00022475"/>
    </source>
</evidence>
<proteinExistence type="inferred from homology"/>
<keyword evidence="8" id="KW-1185">Reference proteome</keyword>
<evidence type="ECO:0000313" key="8">
    <source>
        <dbReference type="Proteomes" id="UP001501358"/>
    </source>
</evidence>
<evidence type="ECO:0000256" key="6">
    <source>
        <dbReference type="ARBA" id="ARBA00023136"/>
    </source>
</evidence>
<organism evidence="7 8">
    <name type="scientific">Streptomyces thermolineatus</name>
    <dbReference type="NCBI Taxonomy" id="44033"/>
    <lineage>
        <taxon>Bacteria</taxon>
        <taxon>Bacillati</taxon>
        <taxon>Actinomycetota</taxon>
        <taxon>Actinomycetes</taxon>
        <taxon>Kitasatosporales</taxon>
        <taxon>Streptomycetaceae</taxon>
        <taxon>Streptomyces</taxon>
    </lineage>
</organism>
<dbReference type="EMBL" id="BAAATA010000006">
    <property type="protein sequence ID" value="GAA2479977.1"/>
    <property type="molecule type" value="Genomic_DNA"/>
</dbReference>
<dbReference type="PANTHER" id="PTHR33452:SF1">
    <property type="entry name" value="INNER MEMBRANE PROTEIN YPHA-RELATED"/>
    <property type="match status" value="1"/>
</dbReference>
<sequence>MFVYGGINSLKHPEMMAPAAKRVIDPLAANVSLVPSDPEQAVRINGAVHVVAGGLLALGRFPRLSALVLAGTLVPTTLAGHRFWEAEDPQERAQQQIHFFKNLSMLGGLLLASVDTAGKPSLNWQARHTARAVRREAQQAARTARREVRLAAGTARVTAPVAAKAARVTAPGAARATAARAAAPAVAKAKAVRVTVPAGAKAAQGAAPSVARAKAAKAKAVRAKAARVRTAGAKCAR</sequence>
<evidence type="ECO:0008006" key="9">
    <source>
        <dbReference type="Google" id="ProtNLM"/>
    </source>
</evidence>
<name>A0ABP5YIW8_9ACTN</name>
<evidence type="ECO:0000256" key="2">
    <source>
        <dbReference type="ARBA" id="ARBA00006679"/>
    </source>
</evidence>
<comment type="caution">
    <text evidence="7">The sequence shown here is derived from an EMBL/GenBank/DDBJ whole genome shotgun (WGS) entry which is preliminary data.</text>
</comment>
<evidence type="ECO:0000313" key="7">
    <source>
        <dbReference type="EMBL" id="GAA2479977.1"/>
    </source>
</evidence>
<dbReference type="PANTHER" id="PTHR33452">
    <property type="entry name" value="OXIDOREDUCTASE CATD-RELATED"/>
    <property type="match status" value="1"/>
</dbReference>
<keyword evidence="6" id="KW-0472">Membrane</keyword>
<dbReference type="InterPro" id="IPR032808">
    <property type="entry name" value="DoxX"/>
</dbReference>
<evidence type="ECO:0000256" key="5">
    <source>
        <dbReference type="ARBA" id="ARBA00022989"/>
    </source>
</evidence>
<evidence type="ECO:0000256" key="4">
    <source>
        <dbReference type="ARBA" id="ARBA00022692"/>
    </source>
</evidence>
<dbReference type="Proteomes" id="UP001501358">
    <property type="component" value="Unassembled WGS sequence"/>
</dbReference>
<keyword evidence="4" id="KW-0812">Transmembrane</keyword>
<evidence type="ECO:0000256" key="1">
    <source>
        <dbReference type="ARBA" id="ARBA00004651"/>
    </source>
</evidence>
<comment type="similarity">
    <text evidence="2">Belongs to the DoxX family.</text>
</comment>
<reference evidence="8" key="1">
    <citation type="journal article" date="2019" name="Int. J. Syst. Evol. Microbiol.">
        <title>The Global Catalogue of Microorganisms (GCM) 10K type strain sequencing project: providing services to taxonomists for standard genome sequencing and annotation.</title>
        <authorList>
            <consortium name="The Broad Institute Genomics Platform"/>
            <consortium name="The Broad Institute Genome Sequencing Center for Infectious Disease"/>
            <person name="Wu L."/>
            <person name="Ma J."/>
        </authorList>
    </citation>
    <scope>NUCLEOTIDE SEQUENCE [LARGE SCALE GENOMIC DNA]</scope>
    <source>
        <strain evidence="8">JCM 6307</strain>
    </source>
</reference>
<dbReference type="InterPro" id="IPR051907">
    <property type="entry name" value="DoxX-like_oxidoreductase"/>
</dbReference>
<gene>
    <name evidence="7" type="ORF">GCM10010406_15240</name>
</gene>
<protein>
    <recommendedName>
        <fullName evidence="9">DoxX family protein</fullName>
    </recommendedName>
</protein>